<dbReference type="RefSeq" id="WP_176528773.1">
    <property type="nucleotide sequence ID" value="NZ_CP088022.1"/>
</dbReference>
<evidence type="ECO:0000256" key="1">
    <source>
        <dbReference type="SAM" id="Coils"/>
    </source>
</evidence>
<dbReference type="AlphaFoldDB" id="A0A973WIA6"/>
<sequence>MKVTITTTGKSDMAGKAKFPIKCPKCGHKSDQTLADLKRNPVLTCRCSHKFKVETEGSAKAAEDEIKKLDRAINDLFKKR</sequence>
<gene>
    <name evidence="2" type="ORF">HU230_02005</name>
</gene>
<reference evidence="2" key="1">
    <citation type="submission" date="2020-06" db="EMBL/GenBank/DDBJ databases">
        <title>Whole Genome Sequence of Bradyrhizobium sp. Strain 66S1MB.</title>
        <authorList>
            <person name="Bromfield E."/>
            <person name="Cloutier S."/>
        </authorList>
    </citation>
    <scope>NUCLEOTIDE SEQUENCE</scope>
    <source>
        <strain evidence="2">66S1MB</strain>
    </source>
</reference>
<accession>A0A973WIA6</accession>
<comment type="caution">
    <text evidence="2">The sequence shown here is derived from an EMBL/GenBank/DDBJ whole genome shotgun (WGS) entry which is preliminary data.</text>
</comment>
<evidence type="ECO:0000313" key="2">
    <source>
        <dbReference type="EMBL" id="NVL04536.1"/>
    </source>
</evidence>
<dbReference type="EMBL" id="JABWSX010000001">
    <property type="protein sequence ID" value="NVL04536.1"/>
    <property type="molecule type" value="Genomic_DNA"/>
</dbReference>
<keyword evidence="1" id="KW-0175">Coiled coil</keyword>
<feature type="coiled-coil region" evidence="1">
    <location>
        <begin position="52"/>
        <end position="79"/>
    </location>
</feature>
<protein>
    <submittedName>
        <fullName evidence="2">Uncharacterized protein</fullName>
    </submittedName>
</protein>
<proteinExistence type="predicted"/>
<organism evidence="2">
    <name type="scientific">Bradyrhizobium quebecense</name>
    <dbReference type="NCBI Taxonomy" id="2748629"/>
    <lineage>
        <taxon>Bacteria</taxon>
        <taxon>Pseudomonadati</taxon>
        <taxon>Pseudomonadota</taxon>
        <taxon>Alphaproteobacteria</taxon>
        <taxon>Hyphomicrobiales</taxon>
        <taxon>Nitrobacteraceae</taxon>
        <taxon>Bradyrhizobium</taxon>
    </lineage>
</organism>
<name>A0A973WIA6_9BRAD</name>